<reference evidence="2 3" key="1">
    <citation type="submission" date="2019-06" db="EMBL/GenBank/DDBJ databases">
        <authorList>
            <person name="Livingstone P."/>
            <person name="Whitworth D."/>
        </authorList>
    </citation>
    <scope>NUCLEOTIDE SEQUENCE [LARGE SCALE GENOMIC DNA]</scope>
    <source>
        <strain evidence="2 3">AM401</strain>
    </source>
</reference>
<dbReference type="EMBL" id="VIFM01000972">
    <property type="protein sequence ID" value="TQF08133.1"/>
    <property type="molecule type" value="Genomic_DNA"/>
</dbReference>
<keyword evidence="1" id="KW-1133">Transmembrane helix</keyword>
<feature type="non-terminal residue" evidence="2">
    <location>
        <position position="1"/>
    </location>
</feature>
<proteinExistence type="predicted"/>
<evidence type="ECO:0000313" key="2">
    <source>
        <dbReference type="EMBL" id="TQF08133.1"/>
    </source>
</evidence>
<sequence length="50" mass="5668">PLVASTYLVVSMLKLDYSENQYFTFKWSLVSSLLMIVVSLLTGIFPFYAA</sequence>
<protein>
    <submittedName>
        <fullName evidence="2">Citrate transporter</fullName>
    </submittedName>
</protein>
<accession>A0A540WGI5</accession>
<organism evidence="2 3">
    <name type="scientific">Myxococcus llanfairpwllgwyngyllgogerychwyrndrobwllllantysiliogogogochensis</name>
    <dbReference type="NCBI Taxonomy" id="2590453"/>
    <lineage>
        <taxon>Bacteria</taxon>
        <taxon>Pseudomonadati</taxon>
        <taxon>Myxococcota</taxon>
        <taxon>Myxococcia</taxon>
        <taxon>Myxococcales</taxon>
        <taxon>Cystobacterineae</taxon>
        <taxon>Myxococcaceae</taxon>
        <taxon>Myxococcus</taxon>
    </lineage>
</organism>
<keyword evidence="1" id="KW-0812">Transmembrane</keyword>
<dbReference type="Proteomes" id="UP000315369">
    <property type="component" value="Unassembled WGS sequence"/>
</dbReference>
<keyword evidence="3" id="KW-1185">Reference proteome</keyword>
<evidence type="ECO:0000256" key="1">
    <source>
        <dbReference type="SAM" id="Phobius"/>
    </source>
</evidence>
<comment type="caution">
    <text evidence="2">The sequence shown here is derived from an EMBL/GenBank/DDBJ whole genome shotgun (WGS) entry which is preliminary data.</text>
</comment>
<feature type="transmembrane region" description="Helical" evidence="1">
    <location>
        <begin position="27"/>
        <end position="49"/>
    </location>
</feature>
<gene>
    <name evidence="2" type="ORF">FJV41_51550</name>
</gene>
<keyword evidence="1" id="KW-0472">Membrane</keyword>
<evidence type="ECO:0000313" key="3">
    <source>
        <dbReference type="Proteomes" id="UP000315369"/>
    </source>
</evidence>
<dbReference type="AlphaFoldDB" id="A0A540WGI5"/>
<name>A0A540WGI5_9BACT</name>